<organism evidence="3 4">
    <name type="scientific">Paractinoplanes ferrugineus</name>
    <dbReference type="NCBI Taxonomy" id="113564"/>
    <lineage>
        <taxon>Bacteria</taxon>
        <taxon>Bacillati</taxon>
        <taxon>Actinomycetota</taxon>
        <taxon>Actinomycetes</taxon>
        <taxon>Micromonosporales</taxon>
        <taxon>Micromonosporaceae</taxon>
        <taxon>Paractinoplanes</taxon>
    </lineage>
</organism>
<dbReference type="Proteomes" id="UP000598174">
    <property type="component" value="Unassembled WGS sequence"/>
</dbReference>
<accession>A0A919J3R9</accession>
<gene>
    <name evidence="3" type="ORF">Afe05nite_58000</name>
</gene>
<evidence type="ECO:0000313" key="3">
    <source>
        <dbReference type="EMBL" id="GIE13960.1"/>
    </source>
</evidence>
<dbReference type="InterPro" id="IPR010310">
    <property type="entry name" value="T7SS_ESAT-6-like"/>
</dbReference>
<evidence type="ECO:0000256" key="1">
    <source>
        <dbReference type="RuleBase" id="RU362001"/>
    </source>
</evidence>
<keyword evidence="4" id="KW-1185">Reference proteome</keyword>
<evidence type="ECO:0000313" key="4">
    <source>
        <dbReference type="Proteomes" id="UP000598174"/>
    </source>
</evidence>
<dbReference type="Gene3D" id="1.10.287.1060">
    <property type="entry name" value="ESAT-6-like"/>
    <property type="match status" value="1"/>
</dbReference>
<protein>
    <recommendedName>
        <fullName evidence="1">ESAT-6-like protein</fullName>
    </recommendedName>
</protein>
<proteinExistence type="inferred from homology"/>
<reference evidence="3" key="1">
    <citation type="submission" date="2021-01" db="EMBL/GenBank/DDBJ databases">
        <title>Whole genome shotgun sequence of Actinoplanes ferrugineus NBRC 15555.</title>
        <authorList>
            <person name="Komaki H."/>
            <person name="Tamura T."/>
        </authorList>
    </citation>
    <scope>NUCLEOTIDE SEQUENCE</scope>
    <source>
        <strain evidence="3">NBRC 15555</strain>
    </source>
</reference>
<feature type="region of interest" description="Disordered" evidence="2">
    <location>
        <begin position="76"/>
        <end position="106"/>
    </location>
</feature>
<evidence type="ECO:0000256" key="2">
    <source>
        <dbReference type="SAM" id="MobiDB-lite"/>
    </source>
</evidence>
<comment type="similarity">
    <text evidence="1">Belongs to the WXG100 family.</text>
</comment>
<dbReference type="NCBIfam" id="TIGR03930">
    <property type="entry name" value="WXG100_ESAT6"/>
    <property type="match status" value="1"/>
</dbReference>
<name>A0A919J3R9_9ACTN</name>
<feature type="region of interest" description="Disordered" evidence="2">
    <location>
        <begin position="1"/>
        <end position="20"/>
    </location>
</feature>
<dbReference type="SUPFAM" id="SSF140453">
    <property type="entry name" value="EsxAB dimer-like"/>
    <property type="match status" value="1"/>
</dbReference>
<dbReference type="AlphaFoldDB" id="A0A919J3R9"/>
<dbReference type="EMBL" id="BOMM01000051">
    <property type="protein sequence ID" value="GIE13960.1"/>
    <property type="molecule type" value="Genomic_DNA"/>
</dbReference>
<dbReference type="RefSeq" id="WP_203820384.1">
    <property type="nucleotide sequence ID" value="NZ_BAAABP010000001.1"/>
</dbReference>
<comment type="caution">
    <text evidence="3">The sequence shown here is derived from an EMBL/GenBank/DDBJ whole genome shotgun (WGS) entry which is preliminary data.</text>
</comment>
<dbReference type="Pfam" id="PF06013">
    <property type="entry name" value="WXG100"/>
    <property type="match status" value="1"/>
</dbReference>
<feature type="compositionally biased region" description="Polar residues" evidence="2">
    <location>
        <begin position="86"/>
        <end position="106"/>
    </location>
</feature>
<dbReference type="InterPro" id="IPR036689">
    <property type="entry name" value="ESAT-6-like_sf"/>
</dbReference>
<sequence>MAGQTEAQAHEMARGAQNFERVNQDLQTTLSQLMRELEGLSHAWKGMGAQAFHRVKLQYEADLRQLNQALAETAESIRASGRGYDSTDTSAASKLTNSGGSFSLPL</sequence>